<protein>
    <submittedName>
        <fullName evidence="3">Cell elongation-specific peptidoglycan D,D-transpeptidase</fullName>
    </submittedName>
</protein>
<dbReference type="Pfam" id="PF21922">
    <property type="entry name" value="PBP_dimer_2"/>
    <property type="match status" value="1"/>
</dbReference>
<dbReference type="InterPro" id="IPR036138">
    <property type="entry name" value="PBP_dimer_sf"/>
</dbReference>
<dbReference type="GO" id="GO:0071555">
    <property type="term" value="P:cell wall organization"/>
    <property type="evidence" value="ECO:0007669"/>
    <property type="project" value="TreeGrafter"/>
</dbReference>
<dbReference type="InterPro" id="IPR050515">
    <property type="entry name" value="Beta-lactam/transpept"/>
</dbReference>
<evidence type="ECO:0000259" key="2">
    <source>
        <dbReference type="Pfam" id="PF21922"/>
    </source>
</evidence>
<dbReference type="SUPFAM" id="SSF56519">
    <property type="entry name" value="Penicillin binding protein dimerisation domain"/>
    <property type="match status" value="1"/>
</dbReference>
<dbReference type="RefSeq" id="WP_072789260.1">
    <property type="nucleotide sequence ID" value="NZ_FQUL01000009.1"/>
</dbReference>
<dbReference type="GO" id="GO:0008658">
    <property type="term" value="F:penicillin binding"/>
    <property type="evidence" value="ECO:0007669"/>
    <property type="project" value="InterPro"/>
</dbReference>
<proteinExistence type="predicted"/>
<dbReference type="InterPro" id="IPR054120">
    <property type="entry name" value="PBPA_dimer"/>
</dbReference>
<reference evidence="4" key="1">
    <citation type="submission" date="2016-11" db="EMBL/GenBank/DDBJ databases">
        <authorList>
            <person name="Varghese N."/>
            <person name="Submissions S."/>
        </authorList>
    </citation>
    <scope>NUCLEOTIDE SEQUENCE [LARGE SCALE GENOMIC DNA]</scope>
    <source>
        <strain evidence="4">DSM 19514</strain>
    </source>
</reference>
<dbReference type="STRING" id="1121881.SAMN02745225_00928"/>
<dbReference type="GO" id="GO:0005886">
    <property type="term" value="C:plasma membrane"/>
    <property type="evidence" value="ECO:0007669"/>
    <property type="project" value="TreeGrafter"/>
</dbReference>
<feature type="domain" description="Penicillin binding protein A dimerisation" evidence="2">
    <location>
        <begin position="52"/>
        <end position="112"/>
    </location>
</feature>
<feature type="domain" description="Penicillin-binding protein transpeptidase" evidence="1">
    <location>
        <begin position="153"/>
        <end position="482"/>
    </location>
</feature>
<name>A0A1M4UCP1_9ACTN</name>
<dbReference type="Proteomes" id="UP000184295">
    <property type="component" value="Unassembled WGS sequence"/>
</dbReference>
<gene>
    <name evidence="3" type="ORF">SAMN02745225_00928</name>
</gene>
<dbReference type="EMBL" id="FQUL01000009">
    <property type="protein sequence ID" value="SHE54378.1"/>
    <property type="molecule type" value="Genomic_DNA"/>
</dbReference>
<dbReference type="SUPFAM" id="SSF56601">
    <property type="entry name" value="beta-lactamase/transpeptidase-like"/>
    <property type="match status" value="1"/>
</dbReference>
<organism evidence="3 4">
    <name type="scientific">Ferrithrix thermotolerans DSM 19514</name>
    <dbReference type="NCBI Taxonomy" id="1121881"/>
    <lineage>
        <taxon>Bacteria</taxon>
        <taxon>Bacillati</taxon>
        <taxon>Actinomycetota</taxon>
        <taxon>Acidimicrobiia</taxon>
        <taxon>Acidimicrobiales</taxon>
        <taxon>Acidimicrobiaceae</taxon>
        <taxon>Ferrithrix</taxon>
    </lineage>
</organism>
<evidence type="ECO:0000259" key="1">
    <source>
        <dbReference type="Pfam" id="PF00905"/>
    </source>
</evidence>
<keyword evidence="4" id="KW-1185">Reference proteome</keyword>
<dbReference type="PANTHER" id="PTHR30627">
    <property type="entry name" value="PEPTIDOGLYCAN D,D-TRANSPEPTIDASE"/>
    <property type="match status" value="1"/>
</dbReference>
<dbReference type="InterPro" id="IPR001460">
    <property type="entry name" value="PCN-bd_Tpept"/>
</dbReference>
<evidence type="ECO:0000313" key="3">
    <source>
        <dbReference type="EMBL" id="SHE54378.1"/>
    </source>
</evidence>
<dbReference type="InterPro" id="IPR012338">
    <property type="entry name" value="Beta-lactam/transpept-like"/>
</dbReference>
<dbReference type="Pfam" id="PF00905">
    <property type="entry name" value="Transpeptidase"/>
    <property type="match status" value="1"/>
</dbReference>
<sequence>MQKRIFTLAVFFLIAFSLLFLQLNNLQVLQAQKLSNANGNNNQITKEFSLPRGAILTADGKVIADTVSAKNVYHYQREYPYGSLYGDVTGFDSIIYGRSGLEASYNSYLQGSLAPPNSISSLFSTKYQTDSVVTTINSTLQETAAKALGSLYGAVVAIDPKTGSILALYSAPSFDPNPLSSPSGSVETAAWKLYNLGTYPPLLDLATSRSFPPGSTFKIVTSSAVYDHDPAIATQSFPVESVTKLPQTTLTLHNYAYEACGGTLPVLLQVSCDTGFANIGLELGASNLAQEAAAFGFNAVPPLDVPGAAASYFPPASFFSQNLPQLAYSAIGQGNDSATPLQMALVASAIANHGVIETPHLMSEIVNYQNQVIRRYQPHPWKIATSAQTAAKVTSLMEGVVNGGTAQGIALPGVKIAAKTGTAQTNLSSGSTATGRDDNWMVAFAPAQNPQIAVAVVVPQQPGLSPNPTGAQYAGPVVKAMLAAALGVG</sequence>
<dbReference type="PANTHER" id="PTHR30627:SF24">
    <property type="entry name" value="PENICILLIN-BINDING PROTEIN 4B"/>
    <property type="match status" value="1"/>
</dbReference>
<dbReference type="Gene3D" id="3.90.1310.10">
    <property type="entry name" value="Penicillin-binding protein 2a (Domain 2)"/>
    <property type="match status" value="1"/>
</dbReference>
<accession>A0A1M4UCP1</accession>
<dbReference type="AlphaFoldDB" id="A0A1M4UCP1"/>
<evidence type="ECO:0000313" key="4">
    <source>
        <dbReference type="Proteomes" id="UP000184295"/>
    </source>
</evidence>
<dbReference type="Gene3D" id="3.40.710.10">
    <property type="entry name" value="DD-peptidase/beta-lactamase superfamily"/>
    <property type="match status" value="1"/>
</dbReference>